<feature type="compositionally biased region" description="Pro residues" evidence="2">
    <location>
        <begin position="681"/>
        <end position="697"/>
    </location>
</feature>
<dbReference type="GeneID" id="63775017"/>
<dbReference type="InterPro" id="IPR000504">
    <property type="entry name" value="RRM_dom"/>
</dbReference>
<feature type="compositionally biased region" description="Polar residues" evidence="2">
    <location>
        <begin position="698"/>
        <end position="708"/>
    </location>
</feature>
<keyword evidence="5" id="KW-1185">Reference proteome</keyword>
<feature type="compositionally biased region" description="Polar residues" evidence="2">
    <location>
        <begin position="24"/>
        <end position="58"/>
    </location>
</feature>
<feature type="region of interest" description="Disordered" evidence="2">
    <location>
        <begin position="679"/>
        <end position="717"/>
    </location>
</feature>
<feature type="domain" description="RRM" evidence="3">
    <location>
        <begin position="388"/>
        <end position="459"/>
    </location>
</feature>
<comment type="caution">
    <text evidence="4">The sequence shown here is derived from an EMBL/GenBank/DDBJ whole genome shotgun (WGS) entry which is preliminary data.</text>
</comment>
<feature type="compositionally biased region" description="Polar residues" evidence="2">
    <location>
        <begin position="187"/>
        <end position="204"/>
    </location>
</feature>
<feature type="region of interest" description="Disordered" evidence="2">
    <location>
        <begin position="231"/>
        <end position="289"/>
    </location>
</feature>
<organism evidence="4 5">
    <name type="scientific">Pseudomassariella vexata</name>
    <dbReference type="NCBI Taxonomy" id="1141098"/>
    <lineage>
        <taxon>Eukaryota</taxon>
        <taxon>Fungi</taxon>
        <taxon>Dikarya</taxon>
        <taxon>Ascomycota</taxon>
        <taxon>Pezizomycotina</taxon>
        <taxon>Sordariomycetes</taxon>
        <taxon>Xylariomycetidae</taxon>
        <taxon>Amphisphaeriales</taxon>
        <taxon>Pseudomassariaceae</taxon>
        <taxon>Pseudomassariella</taxon>
    </lineage>
</organism>
<dbReference type="SMART" id="SM00360">
    <property type="entry name" value="RRM"/>
    <property type="match status" value="1"/>
</dbReference>
<dbReference type="Proteomes" id="UP000193689">
    <property type="component" value="Unassembled WGS sequence"/>
</dbReference>
<dbReference type="InterPro" id="IPR052600">
    <property type="entry name" value="Nuc_rcpt_coact/corep"/>
</dbReference>
<feature type="compositionally biased region" description="Polar residues" evidence="2">
    <location>
        <begin position="792"/>
        <end position="805"/>
    </location>
</feature>
<dbReference type="EMBL" id="MCFJ01000015">
    <property type="protein sequence ID" value="ORY58879.1"/>
    <property type="molecule type" value="Genomic_DNA"/>
</dbReference>
<dbReference type="OrthoDB" id="10044938at2759"/>
<protein>
    <recommendedName>
        <fullName evidence="3">RRM domain-containing protein</fullName>
    </recommendedName>
</protein>
<evidence type="ECO:0000313" key="5">
    <source>
        <dbReference type="Proteomes" id="UP000193689"/>
    </source>
</evidence>
<evidence type="ECO:0000256" key="1">
    <source>
        <dbReference type="PROSITE-ProRule" id="PRU00176"/>
    </source>
</evidence>
<dbReference type="PANTHER" id="PTHR23295:SF6">
    <property type="entry name" value="NEOSIN, ISOFORM A"/>
    <property type="match status" value="1"/>
</dbReference>
<keyword evidence="1" id="KW-0694">RNA-binding</keyword>
<feature type="compositionally biased region" description="Polar residues" evidence="2">
    <location>
        <begin position="163"/>
        <end position="174"/>
    </location>
</feature>
<evidence type="ECO:0000259" key="3">
    <source>
        <dbReference type="PROSITE" id="PS50102"/>
    </source>
</evidence>
<sequence length="813" mass="88521">MTDQPEVVASADLTPESPKPTKPVSLSSPVVTALQDQADTITTMSLSPPNLNGISVSTAVELPEGNSEQQGSAAAISTPEAEFEGFQNNDDDIFNESKGDNQNNDTQGSQVESEADGDDYVKNFDSPAAAAVVGDDQQDNETSNSNDTSNTLKTHSAVDVSDNAPSSNAAQSLTEPVLKEPDAPKPQDQTTPTAESHQAVSTEGISEAVRPTDGPTDAIDIQALVDKITASAAASDSSQAHIAVASENGVNTNLPTTTQSSTLPPRPPTSQQSAPGYEDLRKYQPGASLPNMPSSLSVVPPGPTAPFPYAAAGTVASELPSNLPPHPPALNANPMMVNQMPQFNYPNHVPVADSSQQSFDTQQRFDTFIQEERKYVSEAKWDRFPEGSRLFIGNLSSERVSKREVFDIFSKFGRLAQISLKAAYGFVQYHDVLEGQAAMDNAQGMEVKGRKIHLEFSRPQKKENDGNRNRGNRGRDAVQHNDRERYDGRRRDDYRARSPSPRGHHQRQGSYGRDRGGHWQQPYDRHRGGGRSRSPPQYSGEYRRRSPEPYYRGPPMSEADLDIPRRYPGAVPDVQLLLLQEVARDFVDWVQRQFVDRGHKVDVMFLNPRFPRELVIQRQIVEGVHAVSELDYRTQQAGKIPLQVFDRSAGQHNARFDQYQDLDPSIAAELVTRAKSQAQFQPPPTYGHGQFPPPSYQPPIQSHQTYPSQPAPHNGMPGVGNLGSIDNSAVQQARSVWQAPPSAPPNVNPDVNAILANLAANSGAAPSAGPQYSSYAPYFAQNGGPQPPPADGSSNPADAQHVQNIMAQLARYK</sequence>
<feature type="compositionally biased region" description="Basic and acidic residues" evidence="2">
    <location>
        <begin position="512"/>
        <end position="527"/>
    </location>
</feature>
<dbReference type="PROSITE" id="PS50102">
    <property type="entry name" value="RRM"/>
    <property type="match status" value="1"/>
</dbReference>
<feature type="compositionally biased region" description="Low complexity" evidence="2">
    <location>
        <begin position="231"/>
        <end position="243"/>
    </location>
</feature>
<dbReference type="Pfam" id="PF00076">
    <property type="entry name" value="RRM_1"/>
    <property type="match status" value="1"/>
</dbReference>
<evidence type="ECO:0000313" key="4">
    <source>
        <dbReference type="EMBL" id="ORY58879.1"/>
    </source>
</evidence>
<feature type="compositionally biased region" description="Polar residues" evidence="2">
    <location>
        <begin position="100"/>
        <end position="112"/>
    </location>
</feature>
<dbReference type="SUPFAM" id="SSF54928">
    <property type="entry name" value="RNA-binding domain, RBD"/>
    <property type="match status" value="1"/>
</dbReference>
<dbReference type="PANTHER" id="PTHR23295">
    <property type="entry name" value="NUCLEAR RECEPTOR COACTIVATOR 5-RELATED"/>
    <property type="match status" value="1"/>
</dbReference>
<dbReference type="InParanoid" id="A0A1Y2DI20"/>
<dbReference type="STRING" id="1141098.A0A1Y2DI20"/>
<proteinExistence type="predicted"/>
<dbReference type="InterPro" id="IPR012677">
    <property type="entry name" value="Nucleotide-bd_a/b_plait_sf"/>
</dbReference>
<name>A0A1Y2DI20_9PEZI</name>
<reference evidence="4 5" key="1">
    <citation type="submission" date="2016-07" db="EMBL/GenBank/DDBJ databases">
        <title>Pervasive Adenine N6-methylation of Active Genes in Fungi.</title>
        <authorList>
            <consortium name="DOE Joint Genome Institute"/>
            <person name="Mondo S.J."/>
            <person name="Dannebaum R.O."/>
            <person name="Kuo R.C."/>
            <person name="Labutti K."/>
            <person name="Haridas S."/>
            <person name="Kuo A."/>
            <person name="Salamov A."/>
            <person name="Ahrendt S.R."/>
            <person name="Lipzen A."/>
            <person name="Sullivan W."/>
            <person name="Andreopoulos W.B."/>
            <person name="Clum A."/>
            <person name="Lindquist E."/>
            <person name="Daum C."/>
            <person name="Ramamoorthy G.K."/>
            <person name="Gryganskyi A."/>
            <person name="Culley D."/>
            <person name="Magnuson J.K."/>
            <person name="James T.Y."/>
            <person name="O'Malley M.A."/>
            <person name="Stajich J.E."/>
            <person name="Spatafora J.W."/>
            <person name="Visel A."/>
            <person name="Grigoriev I.V."/>
        </authorList>
    </citation>
    <scope>NUCLEOTIDE SEQUENCE [LARGE SCALE GENOMIC DNA]</scope>
    <source>
        <strain evidence="4 5">CBS 129021</strain>
    </source>
</reference>
<feature type="compositionally biased region" description="Low complexity" evidence="2">
    <location>
        <begin position="142"/>
        <end position="151"/>
    </location>
</feature>
<dbReference type="RefSeq" id="XP_040711691.1">
    <property type="nucleotide sequence ID" value="XM_040858805.1"/>
</dbReference>
<feature type="region of interest" description="Disordered" evidence="2">
    <location>
        <begin position="1"/>
        <end position="217"/>
    </location>
</feature>
<evidence type="ECO:0000256" key="2">
    <source>
        <dbReference type="SAM" id="MobiDB-lite"/>
    </source>
</evidence>
<feature type="compositionally biased region" description="Low complexity" evidence="2">
    <location>
        <begin position="254"/>
        <end position="273"/>
    </location>
</feature>
<feature type="region of interest" description="Disordered" evidence="2">
    <location>
        <begin position="763"/>
        <end position="805"/>
    </location>
</feature>
<feature type="compositionally biased region" description="Basic and acidic residues" evidence="2">
    <location>
        <begin position="452"/>
        <end position="496"/>
    </location>
</feature>
<dbReference type="InterPro" id="IPR035979">
    <property type="entry name" value="RBD_domain_sf"/>
</dbReference>
<feature type="region of interest" description="Disordered" evidence="2">
    <location>
        <begin position="452"/>
        <end position="557"/>
    </location>
</feature>
<dbReference type="GO" id="GO:0003723">
    <property type="term" value="F:RNA binding"/>
    <property type="evidence" value="ECO:0007669"/>
    <property type="project" value="UniProtKB-UniRule"/>
</dbReference>
<dbReference type="Gene3D" id="3.30.70.330">
    <property type="match status" value="1"/>
</dbReference>
<dbReference type="AlphaFoldDB" id="A0A1Y2DI20"/>
<accession>A0A1Y2DI20</accession>
<gene>
    <name evidence="4" type="ORF">BCR38DRAFT_413194</name>
</gene>